<dbReference type="RefSeq" id="WP_160730541.1">
    <property type="nucleotide sequence ID" value="NZ_WTYP01000001.1"/>
</dbReference>
<keyword evidence="3" id="KW-1185">Reference proteome</keyword>
<dbReference type="Gene3D" id="3.10.180.10">
    <property type="entry name" value="2,3-Dihydroxybiphenyl 1,2-Dioxygenase, domain 1"/>
    <property type="match status" value="1"/>
</dbReference>
<dbReference type="Pfam" id="PF00903">
    <property type="entry name" value="Glyoxalase"/>
    <property type="match status" value="1"/>
</dbReference>
<comment type="caution">
    <text evidence="2">The sequence shown here is derived from an EMBL/GenBank/DDBJ whole genome shotgun (WGS) entry which is preliminary data.</text>
</comment>
<dbReference type="AlphaFoldDB" id="A0A6I4UY31"/>
<dbReference type="PANTHER" id="PTHR36437:SF2">
    <property type="entry name" value="GLYOXALASE_BLEOMYCIN RESISTANCE PROTEIN_DIOXYGENASE"/>
    <property type="match status" value="1"/>
</dbReference>
<proteinExistence type="predicted"/>
<dbReference type="InterPro" id="IPR029068">
    <property type="entry name" value="Glyas_Bleomycin-R_OHBP_Dase"/>
</dbReference>
<sequence>MTAIVVPDYDAGIDFYCGTLGFELAEDIDLGGGKRWVVAAPGSGGRLLLAAASSDRQREAIGNQAGGRVGFFLHTDDFAASHAAFVAKGVLFHEEPRHEAYGKVAVFSDPFGNRWDLIEPKKAAS</sequence>
<protein>
    <submittedName>
        <fullName evidence="2">VOC family protein</fullName>
    </submittedName>
</protein>
<evidence type="ECO:0000259" key="1">
    <source>
        <dbReference type="PROSITE" id="PS51819"/>
    </source>
</evidence>
<dbReference type="PANTHER" id="PTHR36437">
    <property type="entry name" value="GLYOXALASE/BLEOMYCIN RESISTANCE PROTEIN/DIOXYGENASE"/>
    <property type="match status" value="1"/>
</dbReference>
<organism evidence="2 3">
    <name type="scientific">Pontixanthobacter luteolus</name>
    <dbReference type="NCBI Taxonomy" id="295089"/>
    <lineage>
        <taxon>Bacteria</taxon>
        <taxon>Pseudomonadati</taxon>
        <taxon>Pseudomonadota</taxon>
        <taxon>Alphaproteobacteria</taxon>
        <taxon>Sphingomonadales</taxon>
        <taxon>Erythrobacteraceae</taxon>
        <taxon>Pontixanthobacter</taxon>
    </lineage>
</organism>
<evidence type="ECO:0000313" key="2">
    <source>
        <dbReference type="EMBL" id="MXP45821.1"/>
    </source>
</evidence>
<dbReference type="Proteomes" id="UP000471435">
    <property type="component" value="Unassembled WGS sequence"/>
</dbReference>
<accession>A0A6I4UY31</accession>
<dbReference type="InterPro" id="IPR004360">
    <property type="entry name" value="Glyas_Fos-R_dOase_dom"/>
</dbReference>
<dbReference type="EMBL" id="WTYP01000001">
    <property type="protein sequence ID" value="MXP45821.1"/>
    <property type="molecule type" value="Genomic_DNA"/>
</dbReference>
<evidence type="ECO:0000313" key="3">
    <source>
        <dbReference type="Proteomes" id="UP000471435"/>
    </source>
</evidence>
<name>A0A6I4UY31_9SPHN</name>
<dbReference type="OrthoDB" id="9794917at2"/>
<dbReference type="SUPFAM" id="SSF54593">
    <property type="entry name" value="Glyoxalase/Bleomycin resistance protein/Dihydroxybiphenyl dioxygenase"/>
    <property type="match status" value="1"/>
</dbReference>
<dbReference type="InterPro" id="IPR037523">
    <property type="entry name" value="VOC_core"/>
</dbReference>
<gene>
    <name evidence="2" type="ORF">GRI43_00245</name>
</gene>
<dbReference type="PROSITE" id="PS51819">
    <property type="entry name" value="VOC"/>
    <property type="match status" value="1"/>
</dbReference>
<reference evidence="2 3" key="1">
    <citation type="submission" date="2019-12" db="EMBL/GenBank/DDBJ databases">
        <title>Genomic-based taxomic classification of the family Erythrobacteraceae.</title>
        <authorList>
            <person name="Xu L."/>
        </authorList>
    </citation>
    <scope>NUCLEOTIDE SEQUENCE [LARGE SCALE GENOMIC DNA]</scope>
    <source>
        <strain evidence="2 3">SW-109</strain>
    </source>
</reference>
<feature type="domain" description="VOC" evidence="1">
    <location>
        <begin position="1"/>
        <end position="120"/>
    </location>
</feature>